<evidence type="ECO:0000259" key="14">
    <source>
        <dbReference type="Pfam" id="PF01433"/>
    </source>
</evidence>
<evidence type="ECO:0000256" key="6">
    <source>
        <dbReference type="ARBA" id="ARBA00022438"/>
    </source>
</evidence>
<evidence type="ECO:0000256" key="8">
    <source>
        <dbReference type="ARBA" id="ARBA00022723"/>
    </source>
</evidence>
<gene>
    <name evidence="17" type="ORF">Aru02nite_57310</name>
</gene>
<proteinExistence type="inferred from homology"/>
<dbReference type="Gene3D" id="2.60.40.1730">
    <property type="entry name" value="tricorn interacting facor f3 domain"/>
    <property type="match status" value="1"/>
</dbReference>
<organism evidence="17 18">
    <name type="scientific">Actinocatenispora rupis</name>
    <dbReference type="NCBI Taxonomy" id="519421"/>
    <lineage>
        <taxon>Bacteria</taxon>
        <taxon>Bacillati</taxon>
        <taxon>Actinomycetota</taxon>
        <taxon>Actinomycetes</taxon>
        <taxon>Micromonosporales</taxon>
        <taxon>Micromonosporaceae</taxon>
        <taxon>Actinocatenispora</taxon>
    </lineage>
</organism>
<evidence type="ECO:0000256" key="7">
    <source>
        <dbReference type="ARBA" id="ARBA00022670"/>
    </source>
</evidence>
<comment type="cofactor">
    <cofactor evidence="2">
        <name>Zn(2+)</name>
        <dbReference type="ChEBI" id="CHEBI:29105"/>
    </cofactor>
</comment>
<keyword evidence="9" id="KW-0378">Hydrolase</keyword>
<keyword evidence="11" id="KW-0482">Metalloprotease</keyword>
<dbReference type="Proteomes" id="UP000612808">
    <property type="component" value="Unassembled WGS sequence"/>
</dbReference>
<dbReference type="Pfam" id="PF11838">
    <property type="entry name" value="ERAP1_C"/>
    <property type="match status" value="1"/>
</dbReference>
<dbReference type="GO" id="GO:0070006">
    <property type="term" value="F:metalloaminopeptidase activity"/>
    <property type="evidence" value="ECO:0007669"/>
    <property type="project" value="TreeGrafter"/>
</dbReference>
<dbReference type="GO" id="GO:0005615">
    <property type="term" value="C:extracellular space"/>
    <property type="evidence" value="ECO:0007669"/>
    <property type="project" value="TreeGrafter"/>
</dbReference>
<evidence type="ECO:0000256" key="3">
    <source>
        <dbReference type="ARBA" id="ARBA00010136"/>
    </source>
</evidence>
<dbReference type="InterPro" id="IPR050344">
    <property type="entry name" value="Peptidase_M1_aminopeptidases"/>
</dbReference>
<dbReference type="AlphaFoldDB" id="A0A8J3NF50"/>
<dbReference type="GO" id="GO:0016285">
    <property type="term" value="F:alanyl aminopeptidase activity"/>
    <property type="evidence" value="ECO:0007669"/>
    <property type="project" value="UniProtKB-EC"/>
</dbReference>
<feature type="domain" description="Peptidase M1 membrane alanine aminopeptidase" evidence="14">
    <location>
        <begin position="225"/>
        <end position="440"/>
    </location>
</feature>
<dbReference type="EC" id="3.4.11.2" evidence="4"/>
<evidence type="ECO:0000256" key="11">
    <source>
        <dbReference type="ARBA" id="ARBA00023049"/>
    </source>
</evidence>
<comment type="similarity">
    <text evidence="3">Belongs to the peptidase M1 family.</text>
</comment>
<dbReference type="Pfam" id="PF01433">
    <property type="entry name" value="Peptidase_M1"/>
    <property type="match status" value="1"/>
</dbReference>
<feature type="domain" description="Aminopeptidase N-like N-terminal" evidence="16">
    <location>
        <begin position="124"/>
        <end position="185"/>
    </location>
</feature>
<name>A0A8J3NF50_9ACTN</name>
<evidence type="ECO:0000313" key="17">
    <source>
        <dbReference type="EMBL" id="GID14842.1"/>
    </source>
</evidence>
<dbReference type="GO" id="GO:0042277">
    <property type="term" value="F:peptide binding"/>
    <property type="evidence" value="ECO:0007669"/>
    <property type="project" value="TreeGrafter"/>
</dbReference>
<evidence type="ECO:0000256" key="10">
    <source>
        <dbReference type="ARBA" id="ARBA00022833"/>
    </source>
</evidence>
<dbReference type="InterPro" id="IPR042097">
    <property type="entry name" value="Aminopeptidase_N-like_N_sf"/>
</dbReference>
<evidence type="ECO:0000256" key="12">
    <source>
        <dbReference type="ARBA" id="ARBA00029811"/>
    </source>
</evidence>
<dbReference type="EMBL" id="BOMB01000033">
    <property type="protein sequence ID" value="GID14842.1"/>
    <property type="molecule type" value="Genomic_DNA"/>
</dbReference>
<keyword evidence="7" id="KW-0645">Protease</keyword>
<dbReference type="InterPro" id="IPR001930">
    <property type="entry name" value="Peptidase_M1"/>
</dbReference>
<dbReference type="Gene3D" id="1.10.390.10">
    <property type="entry name" value="Neutral Protease Domain 2"/>
    <property type="match status" value="1"/>
</dbReference>
<dbReference type="GO" id="GO:0043171">
    <property type="term" value="P:peptide catabolic process"/>
    <property type="evidence" value="ECO:0007669"/>
    <property type="project" value="TreeGrafter"/>
</dbReference>
<protein>
    <recommendedName>
        <fullName evidence="5">Aminopeptidase N</fullName>
        <ecNumber evidence="4">3.4.11.2</ecNumber>
    </recommendedName>
    <alternativeName>
        <fullName evidence="12">Alanine aminopeptidase</fullName>
    </alternativeName>
    <alternativeName>
        <fullName evidence="13">Lysyl aminopeptidase</fullName>
    </alternativeName>
</protein>
<evidence type="ECO:0000256" key="1">
    <source>
        <dbReference type="ARBA" id="ARBA00000098"/>
    </source>
</evidence>
<dbReference type="Pfam" id="PF17900">
    <property type="entry name" value="Peptidase_M1_N"/>
    <property type="match status" value="1"/>
</dbReference>
<comment type="catalytic activity">
    <reaction evidence="1">
        <text>Release of an N-terminal amino acid, Xaa-|-Yaa- from a peptide, amide or arylamide. Xaa is preferably Ala, but may be most amino acids including Pro (slow action). When a terminal hydrophobic residue is followed by a prolyl residue, the two may be released as an intact Xaa-Pro dipeptide.</text>
        <dbReference type="EC" id="3.4.11.2"/>
    </reaction>
</comment>
<keyword evidence="10" id="KW-0862">Zinc</keyword>
<dbReference type="NCBIfam" id="TIGR02412">
    <property type="entry name" value="pepN_strep_liv"/>
    <property type="match status" value="1"/>
</dbReference>
<keyword evidence="8" id="KW-0479">Metal-binding</keyword>
<evidence type="ECO:0000313" key="18">
    <source>
        <dbReference type="Proteomes" id="UP000612808"/>
    </source>
</evidence>
<evidence type="ECO:0000256" key="4">
    <source>
        <dbReference type="ARBA" id="ARBA00012564"/>
    </source>
</evidence>
<accession>A0A8J3NF50</accession>
<dbReference type="GO" id="GO:0005737">
    <property type="term" value="C:cytoplasm"/>
    <property type="evidence" value="ECO:0007669"/>
    <property type="project" value="TreeGrafter"/>
</dbReference>
<evidence type="ECO:0000256" key="13">
    <source>
        <dbReference type="ARBA" id="ARBA00031533"/>
    </source>
</evidence>
<dbReference type="PANTHER" id="PTHR11533">
    <property type="entry name" value="PROTEASE M1 ZINC METALLOPROTEASE"/>
    <property type="match status" value="1"/>
</dbReference>
<dbReference type="InterPro" id="IPR014782">
    <property type="entry name" value="Peptidase_M1_dom"/>
</dbReference>
<evidence type="ECO:0000259" key="15">
    <source>
        <dbReference type="Pfam" id="PF11838"/>
    </source>
</evidence>
<keyword evidence="18" id="KW-1185">Reference proteome</keyword>
<reference evidence="17" key="1">
    <citation type="submission" date="2021-01" db="EMBL/GenBank/DDBJ databases">
        <title>Whole genome shotgun sequence of Actinocatenispora rupis NBRC 107355.</title>
        <authorList>
            <person name="Komaki H."/>
            <person name="Tamura T."/>
        </authorList>
    </citation>
    <scope>NUCLEOTIDE SEQUENCE</scope>
    <source>
        <strain evidence="17">NBRC 107355</strain>
    </source>
</reference>
<comment type="caution">
    <text evidence="17">The sequence shown here is derived from an EMBL/GenBank/DDBJ whole genome shotgun (WGS) entry which is preliminary data.</text>
</comment>
<evidence type="ECO:0000256" key="2">
    <source>
        <dbReference type="ARBA" id="ARBA00001947"/>
    </source>
</evidence>
<dbReference type="CDD" id="cd09602">
    <property type="entry name" value="M1_APN"/>
    <property type="match status" value="1"/>
</dbReference>
<dbReference type="RefSeq" id="WP_203662802.1">
    <property type="nucleotide sequence ID" value="NZ_BAAAZM010000004.1"/>
</dbReference>
<dbReference type="InterPro" id="IPR027268">
    <property type="entry name" value="Peptidase_M4/M1_CTD_sf"/>
</dbReference>
<evidence type="ECO:0000256" key="5">
    <source>
        <dbReference type="ARBA" id="ARBA00015611"/>
    </source>
</evidence>
<dbReference type="SUPFAM" id="SSF63737">
    <property type="entry name" value="Leukotriene A4 hydrolase N-terminal domain"/>
    <property type="match status" value="1"/>
</dbReference>
<dbReference type="SUPFAM" id="SSF55486">
    <property type="entry name" value="Metalloproteases ('zincins'), catalytic domain"/>
    <property type="match status" value="1"/>
</dbReference>
<evidence type="ECO:0000256" key="9">
    <source>
        <dbReference type="ARBA" id="ARBA00022801"/>
    </source>
</evidence>
<dbReference type="GO" id="GO:0006508">
    <property type="term" value="P:proteolysis"/>
    <property type="evidence" value="ECO:0007669"/>
    <property type="project" value="UniProtKB-KW"/>
</dbReference>
<dbReference type="InterPro" id="IPR012778">
    <property type="entry name" value="Pept_M1_aminopeptidase"/>
</dbReference>
<dbReference type="InterPro" id="IPR024571">
    <property type="entry name" value="ERAP1-like_C_dom"/>
</dbReference>
<dbReference type="PRINTS" id="PR00756">
    <property type="entry name" value="ALADIPTASE"/>
</dbReference>
<dbReference type="GO" id="GO:0016020">
    <property type="term" value="C:membrane"/>
    <property type="evidence" value="ECO:0007669"/>
    <property type="project" value="TreeGrafter"/>
</dbReference>
<dbReference type="InterPro" id="IPR045357">
    <property type="entry name" value="Aminopeptidase_N-like_N"/>
</dbReference>
<sequence length="841" mass="91712">MSSLTQAEARARARVLTVDTYLVELDLTRGVERFGSRTTVRFRCAEPGAGTFAEIAAEPTAAVLNGAPLPTAVTGNRLRLPALAADNELVVTADLPYSNSGEGMHLLVDPSDGETYLCATSALDSASRTFACFDQPDLKARITLRVTAPAYWTVLANAEGRRVDDGTADVAVWEFDECGPMSTYLFTVCAGPYHSVFREHAGRRLGWHCRASLAEHLDRQADELFELTGQCLDWYERTFGMRYPFGDKYDQVFVPEFLHGAMENIGCVTFRDELLYRSAVTDAERELRAMIIAHEMAHMWFGDLVTLRWWDDLWLNESFAEYLGFRVASEATRFRHAWASFGVTRKLVGYEKDQGPSTHPVAPADVPDVAHGALNVDAISYPKGASALRQLATLLGDDTFWAGLRRYFQRFAYANADLSDLIGTMAEVSGRDLRDWSARWLRTTGVDLLTPDVTVADGAYTGFAVRQDAPQRRPHRIRIGCYDAEGGRRTADVDLDADRIVAGSSTSSTGVPELVGTPAAELVVLNDEDLTFARTRFAPGDTDRLGRLLPRLADPVTRTVVWTNLWDMVRSGDAPPESFVDLAAAVLPAEDVPAVQSTVLRLCQRVADAYVASPADTLARLADLGGRLLAAGDPAHRLVGARLVASSAATDAQVARLHGWLRGAGVPEGVAMDADLRWSVLFRLVTVGAAGADEIAAELAADRTASGEVAATKARAALPDAAAKRVAWERLMTDRSLSNRHLEALGHGFWRPEHAALTGEYVPRFFTELPATAAFRSPAMLMLTARDAYPVSAVTERTVELAAALLADDDLHPVLRRYVTDQDHEVRVALAVRRRPAGGAA</sequence>
<feature type="domain" description="ERAP1-like C-terminal" evidence="15">
    <location>
        <begin position="522"/>
        <end position="822"/>
    </location>
</feature>
<evidence type="ECO:0000259" key="16">
    <source>
        <dbReference type="Pfam" id="PF17900"/>
    </source>
</evidence>
<dbReference type="GO" id="GO:0008270">
    <property type="term" value="F:zinc ion binding"/>
    <property type="evidence" value="ECO:0007669"/>
    <property type="project" value="InterPro"/>
</dbReference>
<dbReference type="PANTHER" id="PTHR11533:SF174">
    <property type="entry name" value="PUROMYCIN-SENSITIVE AMINOPEPTIDASE-RELATED"/>
    <property type="match status" value="1"/>
</dbReference>
<keyword evidence="6 17" id="KW-0031">Aminopeptidase</keyword>